<reference evidence="1" key="2">
    <citation type="submission" date="2022-06" db="UniProtKB">
        <authorList>
            <consortium name="EnsemblMetazoa"/>
        </authorList>
    </citation>
    <scope>IDENTIFICATION</scope>
    <source>
        <strain evidence="1">PS312</strain>
    </source>
</reference>
<name>A0A2A6C8Z8_PRIPA</name>
<dbReference type="GO" id="GO:0015629">
    <property type="term" value="C:actin cytoskeleton"/>
    <property type="evidence" value="ECO:0000318"/>
    <property type="project" value="GO_Central"/>
</dbReference>
<dbReference type="SUPFAM" id="SSF50405">
    <property type="entry name" value="Actin-crosslinking proteins"/>
    <property type="match status" value="1"/>
</dbReference>
<reference evidence="2" key="1">
    <citation type="journal article" date="2008" name="Nat. Genet.">
        <title>The Pristionchus pacificus genome provides a unique perspective on nematode lifestyle and parasitism.</title>
        <authorList>
            <person name="Dieterich C."/>
            <person name="Clifton S.W."/>
            <person name="Schuster L.N."/>
            <person name="Chinwalla A."/>
            <person name="Delehaunty K."/>
            <person name="Dinkelacker I."/>
            <person name="Fulton L."/>
            <person name="Fulton R."/>
            <person name="Godfrey J."/>
            <person name="Minx P."/>
            <person name="Mitreva M."/>
            <person name="Roeseler W."/>
            <person name="Tian H."/>
            <person name="Witte H."/>
            <person name="Yang S.P."/>
            <person name="Wilson R.K."/>
            <person name="Sommer R.J."/>
        </authorList>
    </citation>
    <scope>NUCLEOTIDE SEQUENCE [LARGE SCALE GENOMIC DNA]</scope>
    <source>
        <strain evidence="2">PS312</strain>
    </source>
</reference>
<sequence length="190" mass="22523">MTHPERHLLLARDVFALVLQSEQWYKFNTFLNFIHLKMRPFQLLIFVVMFGAGAADMEGLFGPNGGKRPLKSYNGLYLTEDMAHRRAITRGWATWRKVETHYWTIEKINEKEVALRSSEGKFISHDYFAAAKLKDRVNEWELLTPVKNDDGTWSFKSRFDKWLSASRRDEIVGFMPENNSCERWRLEDWE</sequence>
<dbReference type="GO" id="GO:0030041">
    <property type="term" value="P:actin filament polymerization"/>
    <property type="evidence" value="ECO:0000318"/>
    <property type="project" value="GO_Central"/>
</dbReference>
<dbReference type="PANTHER" id="PTHR33351">
    <property type="entry name" value="HISACTOPHILIN-1-RELATED"/>
    <property type="match status" value="1"/>
</dbReference>
<evidence type="ECO:0000313" key="2">
    <source>
        <dbReference type="Proteomes" id="UP000005239"/>
    </source>
</evidence>
<dbReference type="GO" id="GO:0051015">
    <property type="term" value="F:actin filament binding"/>
    <property type="evidence" value="ECO:0000318"/>
    <property type="project" value="GO_Central"/>
</dbReference>
<dbReference type="InterPro" id="IPR052883">
    <property type="entry name" value="Hisactophilin"/>
</dbReference>
<evidence type="ECO:0000313" key="1">
    <source>
        <dbReference type="EnsemblMetazoa" id="PPA08343.1"/>
    </source>
</evidence>
<dbReference type="Gene3D" id="2.80.10.50">
    <property type="match status" value="1"/>
</dbReference>
<gene>
    <name evidence="1" type="primary">WBGene00097897</name>
</gene>
<accession>A0A8R1YCP4</accession>
<protein>
    <submittedName>
        <fullName evidence="1">Uncharacterized protein</fullName>
    </submittedName>
</protein>
<dbReference type="CDD" id="cd00257">
    <property type="entry name" value="beta-trefoil_FSCN-like"/>
    <property type="match status" value="1"/>
</dbReference>
<dbReference type="EnsemblMetazoa" id="PPA08343.1">
    <property type="protein sequence ID" value="PPA08343.1"/>
    <property type="gene ID" value="WBGene00097897"/>
</dbReference>
<accession>A0A2A6C8Z8</accession>
<proteinExistence type="predicted"/>
<dbReference type="InterPro" id="IPR008999">
    <property type="entry name" value="Actin-crosslinking"/>
</dbReference>
<dbReference type="Proteomes" id="UP000005239">
    <property type="component" value="Unassembled WGS sequence"/>
</dbReference>
<keyword evidence="2" id="KW-1185">Reference proteome</keyword>
<organism evidence="1 2">
    <name type="scientific">Pristionchus pacificus</name>
    <name type="common">Parasitic nematode worm</name>
    <dbReference type="NCBI Taxonomy" id="54126"/>
    <lineage>
        <taxon>Eukaryota</taxon>
        <taxon>Metazoa</taxon>
        <taxon>Ecdysozoa</taxon>
        <taxon>Nematoda</taxon>
        <taxon>Chromadorea</taxon>
        <taxon>Rhabditida</taxon>
        <taxon>Rhabditina</taxon>
        <taxon>Diplogasteromorpha</taxon>
        <taxon>Diplogasteroidea</taxon>
        <taxon>Neodiplogasteridae</taxon>
        <taxon>Pristionchus</taxon>
    </lineage>
</organism>
<dbReference type="AlphaFoldDB" id="A0A2A6C8Z8"/>
<dbReference type="PANTHER" id="PTHR33351:SF1">
    <property type="entry name" value="IG-LIKE DOMAIN-CONTAINING PROTEIN-RELATED"/>
    <property type="match status" value="1"/>
</dbReference>